<dbReference type="InterPro" id="IPR002938">
    <property type="entry name" value="FAD-bd"/>
</dbReference>
<accession>A0A9W8S3K8</accession>
<dbReference type="GO" id="GO:0016020">
    <property type="term" value="C:membrane"/>
    <property type="evidence" value="ECO:0007669"/>
    <property type="project" value="UniProtKB-SubCell"/>
</dbReference>
<evidence type="ECO:0000256" key="11">
    <source>
        <dbReference type="SAM" id="Phobius"/>
    </source>
</evidence>
<proteinExistence type="inferred from homology"/>
<keyword evidence="5 11" id="KW-0812">Transmembrane</keyword>
<dbReference type="GO" id="GO:0004497">
    <property type="term" value="F:monooxygenase activity"/>
    <property type="evidence" value="ECO:0007669"/>
    <property type="project" value="UniProtKB-KW"/>
</dbReference>
<gene>
    <name evidence="13" type="ORF">NW762_006236</name>
</gene>
<evidence type="ECO:0000256" key="6">
    <source>
        <dbReference type="ARBA" id="ARBA00022827"/>
    </source>
</evidence>
<dbReference type="PANTHER" id="PTHR47356">
    <property type="entry name" value="FAD-DEPENDENT MONOOXYGENASE ASQG-RELATED"/>
    <property type="match status" value="1"/>
</dbReference>
<protein>
    <recommendedName>
        <fullName evidence="12">FAD-binding domain-containing protein</fullName>
    </recommendedName>
</protein>
<dbReference type="OrthoDB" id="2431938at2759"/>
<dbReference type="Proteomes" id="UP001152049">
    <property type="component" value="Unassembled WGS sequence"/>
</dbReference>
<evidence type="ECO:0000256" key="7">
    <source>
        <dbReference type="ARBA" id="ARBA00022989"/>
    </source>
</evidence>
<feature type="transmembrane region" description="Helical" evidence="11">
    <location>
        <begin position="538"/>
        <end position="561"/>
    </location>
</feature>
<evidence type="ECO:0000256" key="2">
    <source>
        <dbReference type="ARBA" id="ARBA00004370"/>
    </source>
</evidence>
<comment type="caution">
    <text evidence="13">The sequence shown here is derived from an EMBL/GenBank/DDBJ whole genome shotgun (WGS) entry which is preliminary data.</text>
</comment>
<dbReference type="AlphaFoldDB" id="A0A9W8S3K8"/>
<feature type="transmembrane region" description="Helical" evidence="11">
    <location>
        <begin position="573"/>
        <end position="596"/>
    </location>
</feature>
<keyword evidence="9" id="KW-0503">Monooxygenase</keyword>
<dbReference type="InterPro" id="IPR036188">
    <property type="entry name" value="FAD/NAD-bd_sf"/>
</dbReference>
<evidence type="ECO:0000256" key="1">
    <source>
        <dbReference type="ARBA" id="ARBA00001974"/>
    </source>
</evidence>
<keyword evidence="14" id="KW-1185">Reference proteome</keyword>
<keyword evidence="4" id="KW-0285">Flavoprotein</keyword>
<dbReference type="Pfam" id="PF01494">
    <property type="entry name" value="FAD_binding_3"/>
    <property type="match status" value="2"/>
</dbReference>
<name>A0A9W8S3K8_9HYPO</name>
<dbReference type="EMBL" id="JAOQAZ010000010">
    <property type="protein sequence ID" value="KAJ4263417.1"/>
    <property type="molecule type" value="Genomic_DNA"/>
</dbReference>
<evidence type="ECO:0000256" key="3">
    <source>
        <dbReference type="ARBA" id="ARBA00007992"/>
    </source>
</evidence>
<comment type="subcellular location">
    <subcellularLocation>
        <location evidence="2">Membrane</location>
    </subcellularLocation>
</comment>
<evidence type="ECO:0000256" key="9">
    <source>
        <dbReference type="ARBA" id="ARBA00023033"/>
    </source>
</evidence>
<evidence type="ECO:0000259" key="12">
    <source>
        <dbReference type="Pfam" id="PF01494"/>
    </source>
</evidence>
<keyword evidence="7 11" id="KW-1133">Transmembrane helix</keyword>
<evidence type="ECO:0000256" key="5">
    <source>
        <dbReference type="ARBA" id="ARBA00022692"/>
    </source>
</evidence>
<dbReference type="Gene3D" id="3.50.50.60">
    <property type="entry name" value="FAD/NAD(P)-binding domain"/>
    <property type="match status" value="1"/>
</dbReference>
<dbReference type="GO" id="GO:0071949">
    <property type="term" value="F:FAD binding"/>
    <property type="evidence" value="ECO:0007669"/>
    <property type="project" value="InterPro"/>
</dbReference>
<evidence type="ECO:0000256" key="8">
    <source>
        <dbReference type="ARBA" id="ARBA00023002"/>
    </source>
</evidence>
<evidence type="ECO:0000256" key="10">
    <source>
        <dbReference type="ARBA" id="ARBA00023136"/>
    </source>
</evidence>
<evidence type="ECO:0000313" key="13">
    <source>
        <dbReference type="EMBL" id="KAJ4263417.1"/>
    </source>
</evidence>
<dbReference type="PRINTS" id="PR00420">
    <property type="entry name" value="RNGMNOXGNASE"/>
</dbReference>
<keyword evidence="6" id="KW-0274">FAD</keyword>
<dbReference type="SUPFAM" id="SSF51905">
    <property type="entry name" value="FAD/NAD(P)-binding domain"/>
    <property type="match status" value="1"/>
</dbReference>
<dbReference type="InterPro" id="IPR050562">
    <property type="entry name" value="FAD_mOase_fung"/>
</dbReference>
<feature type="transmembrane region" description="Helical" evidence="11">
    <location>
        <begin position="451"/>
        <end position="468"/>
    </location>
</feature>
<comment type="cofactor">
    <cofactor evidence="1">
        <name>FAD</name>
        <dbReference type="ChEBI" id="CHEBI:57692"/>
    </cofactor>
</comment>
<evidence type="ECO:0000256" key="4">
    <source>
        <dbReference type="ARBA" id="ARBA00022630"/>
    </source>
</evidence>
<keyword evidence="10 11" id="KW-0472">Membrane</keyword>
<evidence type="ECO:0000313" key="14">
    <source>
        <dbReference type="Proteomes" id="UP001152049"/>
    </source>
</evidence>
<feature type="domain" description="FAD-binding" evidence="12">
    <location>
        <begin position="4"/>
        <end position="172"/>
    </location>
</feature>
<feature type="domain" description="FAD-binding" evidence="12">
    <location>
        <begin position="288"/>
        <end position="347"/>
    </location>
</feature>
<dbReference type="PANTHER" id="PTHR47356:SF2">
    <property type="entry name" value="FAD-BINDING DOMAIN-CONTAINING PROTEIN-RELATED"/>
    <property type="match status" value="1"/>
</dbReference>
<organism evidence="13 14">
    <name type="scientific">Fusarium torreyae</name>
    <dbReference type="NCBI Taxonomy" id="1237075"/>
    <lineage>
        <taxon>Eukaryota</taxon>
        <taxon>Fungi</taxon>
        <taxon>Dikarya</taxon>
        <taxon>Ascomycota</taxon>
        <taxon>Pezizomycotina</taxon>
        <taxon>Sordariomycetes</taxon>
        <taxon>Hypocreomycetidae</taxon>
        <taxon>Hypocreales</taxon>
        <taxon>Nectriaceae</taxon>
        <taxon>Fusarium</taxon>
    </lineage>
</organism>
<reference evidence="13" key="1">
    <citation type="submission" date="2022-09" db="EMBL/GenBank/DDBJ databases">
        <title>Fusarium specimens isolated from Avocado Roots.</title>
        <authorList>
            <person name="Stajich J."/>
            <person name="Roper C."/>
            <person name="Heimlech-Rivalta G."/>
        </authorList>
    </citation>
    <scope>NUCLEOTIDE SEQUENCE</scope>
    <source>
        <strain evidence="13">CF00136</strain>
    </source>
</reference>
<sequence length="781" mass="84834">MGFKVIIVGGSVAGLSVANMLEQFDIDYVLLEAYPHIAPQVGASIGILPNGFRILDQLGCFEPILDIAGECRYTLGSMRGSDGVPLTANSDTSLSVHFEKRVGYPSIFIDRQMLLQVLHSNIKHKNRILTEKRVSRLELTKDGVQAYTQDGSMYEGDMVVGADGIHSAVRDEMWRLGKAQSPGYFPEDESSRVPVSTRCIFGISNRPSGYGRRSQQMVIGQDHSYLVIAAPKNRTYWFLFDGLPETKYGKEVPKYTKADEEALVKARRDDPITEDLTFGGLYDKKLMSTLVPLEEYVFDRWHYKRIITIGDSAHKIDPASGQGGNGAIESAALLINAIMRQLKSTPQSLSSTQIETALAEVHALRYERAKRLVEQAHFLQMMVSQRLPLAGLLFKHIIPLFGPTAFVDVVVPICSAAPRIEGIPVPQRPHFVPFEDELPAKPIKGDHVRRVPWMLASGSLGALVFAALRKKNIGDGTGVVPNVLQQWGTGGILAKLTGQNTGGGLVANLIPALSAWLIEGFRNGNSLNPLSWTRVSSLIYTLAGPNLVLPLFCLSSVFFSTQSPTHRPVDPKVAHSITPAIILGYVAPTVAALLPIQDSEIRRYIGNIWQAYPLFCVAFTQALAAIRAKQNKSTVHHEAESKTNKPVDYATEAELQFYRNEDVAPLKLAHGTALAACVAVPVIAKFAPAATGHVVGDWAETGLSQVLPLAQNTGIVSAASGLVYSLYTTWDLRSLGFVGTKQAVLGGLASLATLTLTGPGAAIAGISYWREYVISSLSAQL</sequence>
<keyword evidence="8" id="KW-0560">Oxidoreductase</keyword>
<comment type="similarity">
    <text evidence="3">Belongs to the paxM FAD-dependent monooxygenase family.</text>
</comment>